<organism evidence="3 4">
    <name type="scientific">Parvularcula dongshanensis</name>
    <dbReference type="NCBI Taxonomy" id="1173995"/>
    <lineage>
        <taxon>Bacteria</taxon>
        <taxon>Pseudomonadati</taxon>
        <taxon>Pseudomonadota</taxon>
        <taxon>Alphaproteobacteria</taxon>
        <taxon>Parvularculales</taxon>
        <taxon>Parvularculaceae</taxon>
        <taxon>Parvularcula</taxon>
    </lineage>
</organism>
<dbReference type="RefSeq" id="WP_183817596.1">
    <property type="nucleotide sequence ID" value="NZ_JACHOB010000003.1"/>
</dbReference>
<name>A0A840I2I4_9PROT</name>
<dbReference type="InterPro" id="IPR016866">
    <property type="entry name" value="UCP028069"/>
</dbReference>
<keyword evidence="2" id="KW-0732">Signal</keyword>
<dbReference type="AlphaFoldDB" id="A0A840I2I4"/>
<feature type="coiled-coil region" evidence="1">
    <location>
        <begin position="37"/>
        <end position="64"/>
    </location>
</feature>
<feature type="chain" id="PRO_5032659825" evidence="2">
    <location>
        <begin position="22"/>
        <end position="257"/>
    </location>
</feature>
<evidence type="ECO:0000313" key="3">
    <source>
        <dbReference type="EMBL" id="MBB4659216.1"/>
    </source>
</evidence>
<dbReference type="Proteomes" id="UP000563524">
    <property type="component" value="Unassembled WGS sequence"/>
</dbReference>
<dbReference type="Pfam" id="PF11932">
    <property type="entry name" value="DUF3450"/>
    <property type="match status" value="1"/>
</dbReference>
<keyword evidence="1" id="KW-0175">Coiled coil</keyword>
<feature type="signal peptide" evidence="2">
    <location>
        <begin position="1"/>
        <end position="21"/>
    </location>
</feature>
<proteinExistence type="predicted"/>
<keyword evidence="4" id="KW-1185">Reference proteome</keyword>
<accession>A0A840I2I4</accession>
<gene>
    <name evidence="3" type="ORF">GGQ59_001741</name>
</gene>
<evidence type="ECO:0000256" key="2">
    <source>
        <dbReference type="SAM" id="SignalP"/>
    </source>
</evidence>
<dbReference type="PIRSF" id="PIRSF028069">
    <property type="entry name" value="UCP028069"/>
    <property type="match status" value="1"/>
</dbReference>
<reference evidence="3 4" key="1">
    <citation type="submission" date="2020-08" db="EMBL/GenBank/DDBJ databases">
        <title>Genomic Encyclopedia of Type Strains, Phase IV (KMG-IV): sequencing the most valuable type-strain genomes for metagenomic binning, comparative biology and taxonomic classification.</title>
        <authorList>
            <person name="Goeker M."/>
        </authorList>
    </citation>
    <scope>NUCLEOTIDE SEQUENCE [LARGE SCALE GENOMIC DNA]</scope>
    <source>
        <strain evidence="3 4">DSM 102850</strain>
    </source>
</reference>
<dbReference type="EMBL" id="JACHOB010000003">
    <property type="protein sequence ID" value="MBB4659216.1"/>
    <property type="molecule type" value="Genomic_DNA"/>
</dbReference>
<sequence length="257" mass="28619">MKKVLLGSAALLALGVAPASAQFRAALQEADATVREGAASQQRVEELDDQASELLNEYRANLKQLDLLRRFNTTRQREVENQLSDIEGLQQDVDNVQGLQRAITPLMDEMLAQLEAVVQADIPFLAEERQNRLERLRSVMADSTQTPASRYRLLIEAFQIENEYGRTIEAYNGTVDNEGEELAVEFLRVGRLALIYKNANDSILRIYNSESGQFEDLDMGFLDDVRQALRVAKEQAPPNLLTIPVQAPEGATDAAAD</sequence>
<evidence type="ECO:0000313" key="4">
    <source>
        <dbReference type="Proteomes" id="UP000563524"/>
    </source>
</evidence>
<protein>
    <submittedName>
        <fullName evidence="3">Polyhydroxyalkanoate synthesis regulator phasin</fullName>
    </submittedName>
</protein>
<evidence type="ECO:0000256" key="1">
    <source>
        <dbReference type="SAM" id="Coils"/>
    </source>
</evidence>
<comment type="caution">
    <text evidence="3">The sequence shown here is derived from an EMBL/GenBank/DDBJ whole genome shotgun (WGS) entry which is preliminary data.</text>
</comment>